<feature type="domain" description="LysM" evidence="5">
    <location>
        <begin position="37"/>
        <end position="81"/>
    </location>
</feature>
<dbReference type="PANTHER" id="PTHR34997:SF1">
    <property type="entry name" value="PEPTIDOGLYCAN-BINDING LYSIN DOMAIN"/>
    <property type="match status" value="1"/>
</dbReference>
<comment type="caution">
    <text evidence="6">The sequence shown here is derived from an EMBL/GenBank/DDBJ whole genome shotgun (WGS) entry which is preliminary data.</text>
</comment>
<keyword evidence="2" id="KW-0843">Virulence</keyword>
<feature type="region of interest" description="Disordered" evidence="3">
    <location>
        <begin position="139"/>
        <end position="162"/>
    </location>
</feature>
<sequence length="479" mass="50073">MRAIINGTRSGKAGLAPFIVAWFSLFCSLATAYTCTATYKVVSGDTCDAICQSKNVPVAQLKQLNSGLNCAGLQIGQSLCLHSKEYDCTATYAVASQDTCYSIATAKGISTTQLSNDNPGLDCNAIYVGQVLCVSPTTPGTTATATTTSKATKATSTTTKTSSTSAVPSSTATLACSNYSTVQPGDTCDKICQRSKVSLYSLKQLNSNTSSFCSSLQAGSGVCIDGSSNNCGRVATVKSGKTCTDIATKYNTTFASLRALNPNINKNCSNIYDGEVLCVKARPPAPSWYQTCTSQYSVVLGDTCNKIAAKLSLTTAQLLGLNPDISCSALKVDQSLCAFRPSVQICPQPVYIKSADSCYDLATNVSMSLPEWQSLNTFNNVSVACNALPIGDLVCQKQGNASLPTVSGTNPGSLPLCSACDKSSSCCTQYSVCAPLWSDFCTRNNTCQSNCQGDPGVVVPTRPSGGAGYINDTSYWGKV</sequence>
<feature type="domain" description="LysM" evidence="5">
    <location>
        <begin position="178"/>
        <end position="224"/>
    </location>
</feature>
<dbReference type="Pfam" id="PF01476">
    <property type="entry name" value="LysM"/>
    <property type="match status" value="5"/>
</dbReference>
<dbReference type="RefSeq" id="XP_013239873.1">
    <property type="nucleotide sequence ID" value="XM_013384419.1"/>
</dbReference>
<evidence type="ECO:0000256" key="2">
    <source>
        <dbReference type="ARBA" id="ARBA00023026"/>
    </source>
</evidence>
<dbReference type="OMA" id="YYICTHV"/>
<dbReference type="InterPro" id="IPR018392">
    <property type="entry name" value="LysM"/>
</dbReference>
<dbReference type="InParanoid" id="A0A066VAP2"/>
<dbReference type="Proteomes" id="UP000027361">
    <property type="component" value="Unassembled WGS sequence"/>
</dbReference>
<evidence type="ECO:0000313" key="7">
    <source>
        <dbReference type="Proteomes" id="UP000027361"/>
    </source>
</evidence>
<gene>
    <name evidence="6" type="ORF">K437DRAFT_252680</name>
</gene>
<evidence type="ECO:0000259" key="5">
    <source>
        <dbReference type="PROSITE" id="PS51782"/>
    </source>
</evidence>
<proteinExistence type="predicted"/>
<feature type="signal peptide" evidence="4">
    <location>
        <begin position="1"/>
        <end position="32"/>
    </location>
</feature>
<keyword evidence="4" id="KW-0732">Signal</keyword>
<dbReference type="EMBL" id="JMSN01000194">
    <property type="protein sequence ID" value="KDN35814.1"/>
    <property type="molecule type" value="Genomic_DNA"/>
</dbReference>
<feature type="non-terminal residue" evidence="6">
    <location>
        <position position="479"/>
    </location>
</feature>
<reference evidence="6 7" key="1">
    <citation type="submission" date="2014-05" db="EMBL/GenBank/DDBJ databases">
        <title>Draft genome sequence of a rare smut relative, Tilletiaria anomala UBC 951.</title>
        <authorList>
            <consortium name="DOE Joint Genome Institute"/>
            <person name="Toome M."/>
            <person name="Kuo A."/>
            <person name="Henrissat B."/>
            <person name="Lipzen A."/>
            <person name="Tritt A."/>
            <person name="Yoshinaga Y."/>
            <person name="Zane M."/>
            <person name="Barry K."/>
            <person name="Grigoriev I.V."/>
            <person name="Spatafora J.W."/>
            <person name="Aimea M.C."/>
        </authorList>
    </citation>
    <scope>NUCLEOTIDE SEQUENCE [LARGE SCALE GENOMIC DNA]</scope>
    <source>
        <strain evidence="6 7">UBC 951</strain>
    </source>
</reference>
<organism evidence="6 7">
    <name type="scientific">Tilletiaria anomala (strain ATCC 24038 / CBS 436.72 / UBC 951)</name>
    <dbReference type="NCBI Taxonomy" id="1037660"/>
    <lineage>
        <taxon>Eukaryota</taxon>
        <taxon>Fungi</taxon>
        <taxon>Dikarya</taxon>
        <taxon>Basidiomycota</taxon>
        <taxon>Ustilaginomycotina</taxon>
        <taxon>Exobasidiomycetes</taxon>
        <taxon>Georgefischeriales</taxon>
        <taxon>Tilletiariaceae</taxon>
        <taxon>Tilletiaria</taxon>
    </lineage>
</organism>
<dbReference type="AlphaFoldDB" id="A0A066VAP2"/>
<dbReference type="HOGENOM" id="CLU_570596_0_0_1"/>
<keyword evidence="1" id="KW-0147">Chitin-binding</keyword>
<feature type="domain" description="LysM" evidence="5">
    <location>
        <begin position="294"/>
        <end position="338"/>
    </location>
</feature>
<feature type="domain" description="LysM" evidence="5">
    <location>
        <begin position="90"/>
        <end position="134"/>
    </location>
</feature>
<dbReference type="STRING" id="1037660.A0A066VAP2"/>
<dbReference type="SUPFAM" id="SSF54106">
    <property type="entry name" value="LysM domain"/>
    <property type="match status" value="5"/>
</dbReference>
<evidence type="ECO:0000256" key="3">
    <source>
        <dbReference type="SAM" id="MobiDB-lite"/>
    </source>
</evidence>
<dbReference type="Gene3D" id="3.10.350.10">
    <property type="entry name" value="LysM domain"/>
    <property type="match status" value="5"/>
</dbReference>
<name>A0A066VAP2_TILAU</name>
<evidence type="ECO:0000313" key="6">
    <source>
        <dbReference type="EMBL" id="KDN35814.1"/>
    </source>
</evidence>
<keyword evidence="7" id="KW-1185">Reference proteome</keyword>
<dbReference type="CDD" id="cd00118">
    <property type="entry name" value="LysM"/>
    <property type="match status" value="5"/>
</dbReference>
<dbReference type="PROSITE" id="PS51782">
    <property type="entry name" value="LYSM"/>
    <property type="match status" value="5"/>
</dbReference>
<dbReference type="InterPro" id="IPR036779">
    <property type="entry name" value="LysM_dom_sf"/>
</dbReference>
<evidence type="ECO:0000256" key="1">
    <source>
        <dbReference type="ARBA" id="ARBA00022669"/>
    </source>
</evidence>
<dbReference type="OrthoDB" id="5985073at2759"/>
<feature type="chain" id="PRO_5001628035" evidence="4">
    <location>
        <begin position="33"/>
        <end position="479"/>
    </location>
</feature>
<feature type="domain" description="LysM" evidence="5">
    <location>
        <begin position="233"/>
        <end position="279"/>
    </location>
</feature>
<dbReference type="PANTHER" id="PTHR34997">
    <property type="entry name" value="AM15"/>
    <property type="match status" value="1"/>
</dbReference>
<evidence type="ECO:0000256" key="4">
    <source>
        <dbReference type="SAM" id="SignalP"/>
    </source>
</evidence>
<dbReference type="GeneID" id="25263419"/>
<dbReference type="GO" id="GO:0008061">
    <property type="term" value="F:chitin binding"/>
    <property type="evidence" value="ECO:0007669"/>
    <property type="project" value="UniProtKB-KW"/>
</dbReference>
<protein>
    <submittedName>
        <fullName evidence="6">Carbohydrate-binding module family 50 protein</fullName>
    </submittedName>
</protein>
<dbReference type="InterPro" id="IPR052210">
    <property type="entry name" value="LysM1-like"/>
</dbReference>
<dbReference type="SMART" id="SM00257">
    <property type="entry name" value="LysM"/>
    <property type="match status" value="6"/>
</dbReference>
<accession>A0A066VAP2</accession>